<feature type="compositionally biased region" description="Basic residues" evidence="1">
    <location>
        <begin position="217"/>
        <end position="227"/>
    </location>
</feature>
<dbReference type="EMBL" id="CABVQC010000003">
    <property type="protein sequence ID" value="VWB21890.1"/>
    <property type="molecule type" value="Genomic_DNA"/>
</dbReference>
<protein>
    <submittedName>
        <fullName evidence="2">Uncharacterized protein</fullName>
    </submittedName>
</protein>
<evidence type="ECO:0000313" key="3">
    <source>
        <dbReference type="Proteomes" id="UP000494261"/>
    </source>
</evidence>
<feature type="compositionally biased region" description="Low complexity" evidence="1">
    <location>
        <begin position="207"/>
        <end position="216"/>
    </location>
</feature>
<proteinExistence type="predicted"/>
<feature type="region of interest" description="Disordered" evidence="1">
    <location>
        <begin position="205"/>
        <end position="234"/>
    </location>
</feature>
<name>A0A6P2HY34_9BURK</name>
<gene>
    <name evidence="2" type="ORF">BLA13014_00741</name>
</gene>
<accession>A0A6P2HY34</accession>
<evidence type="ECO:0000256" key="1">
    <source>
        <dbReference type="SAM" id="MobiDB-lite"/>
    </source>
</evidence>
<evidence type="ECO:0000313" key="2">
    <source>
        <dbReference type="EMBL" id="VWB21890.1"/>
    </source>
</evidence>
<dbReference type="Proteomes" id="UP000494261">
    <property type="component" value="Unassembled WGS sequence"/>
</dbReference>
<dbReference type="AlphaFoldDB" id="A0A6P2HY34"/>
<sequence length="234" mass="26197">MRLWHRRLRPSASPIGHCPRAASRSARAAAKVLVAPYLDMNSVSRTGMNICARTARGRLPVAVRMRRSGRTTRRVVRMARRIRSILRCRSRSRGRSTTTARGRVARPLAVRGRRGRPAISPGDALGRSAAAASSARHAYFPTHAGCHTRVQAPLPVPVRFDWVGRLDRGRLSSALRPVLLAQTPHQAIHTPIGKWHEMTRLEHLKGSPSSWSGSLFSRRRNRRHRSKYPQGTDD</sequence>
<reference evidence="2 3" key="1">
    <citation type="submission" date="2019-09" db="EMBL/GenBank/DDBJ databases">
        <authorList>
            <person name="Depoorter E."/>
        </authorList>
    </citation>
    <scope>NUCLEOTIDE SEQUENCE [LARGE SCALE GENOMIC DNA]</scope>
    <source>
        <strain evidence="2">LMG 13014</strain>
    </source>
</reference>
<organism evidence="2 3">
    <name type="scientific">Burkholderia aenigmatica</name>
    <dbReference type="NCBI Taxonomy" id="2015348"/>
    <lineage>
        <taxon>Bacteria</taxon>
        <taxon>Pseudomonadati</taxon>
        <taxon>Pseudomonadota</taxon>
        <taxon>Betaproteobacteria</taxon>
        <taxon>Burkholderiales</taxon>
        <taxon>Burkholderiaceae</taxon>
        <taxon>Burkholderia</taxon>
        <taxon>Burkholderia cepacia complex</taxon>
    </lineage>
</organism>